<name>A0A540KJL8_MALBA</name>
<organism evidence="2 3">
    <name type="scientific">Malus baccata</name>
    <name type="common">Siberian crab apple</name>
    <name type="synonym">Pyrus baccata</name>
    <dbReference type="NCBI Taxonomy" id="106549"/>
    <lineage>
        <taxon>Eukaryota</taxon>
        <taxon>Viridiplantae</taxon>
        <taxon>Streptophyta</taxon>
        <taxon>Embryophyta</taxon>
        <taxon>Tracheophyta</taxon>
        <taxon>Spermatophyta</taxon>
        <taxon>Magnoliopsida</taxon>
        <taxon>eudicotyledons</taxon>
        <taxon>Gunneridae</taxon>
        <taxon>Pentapetalae</taxon>
        <taxon>rosids</taxon>
        <taxon>fabids</taxon>
        <taxon>Rosales</taxon>
        <taxon>Rosaceae</taxon>
        <taxon>Amygdaloideae</taxon>
        <taxon>Maleae</taxon>
        <taxon>Malus</taxon>
    </lineage>
</organism>
<evidence type="ECO:0000313" key="2">
    <source>
        <dbReference type="EMBL" id="TQD74212.1"/>
    </source>
</evidence>
<feature type="compositionally biased region" description="Basic and acidic residues" evidence="1">
    <location>
        <begin position="74"/>
        <end position="94"/>
    </location>
</feature>
<sequence>MEVTDAKAALPGADYLLHAVPVQVFHSHSYPETEQSVFVSDRGSSLTITKLHESGGGGRGCINSRSCDCTGTEAQREDAGFDRGCPDYRPRTDPEESGSGADEHPSGPPLLDNKKISNGFWLKKSEPVDYFK</sequence>
<dbReference type="EMBL" id="VIEB01001209">
    <property type="protein sequence ID" value="TQD74212.1"/>
    <property type="molecule type" value="Genomic_DNA"/>
</dbReference>
<protein>
    <submittedName>
        <fullName evidence="2">Uncharacterized protein</fullName>
    </submittedName>
</protein>
<proteinExistence type="predicted"/>
<dbReference type="Proteomes" id="UP000315295">
    <property type="component" value="Unassembled WGS sequence"/>
</dbReference>
<reference evidence="2 3" key="1">
    <citation type="journal article" date="2019" name="G3 (Bethesda)">
        <title>Sequencing of a Wild Apple (Malus baccata) Genome Unravels the Differences Between Cultivated and Wild Apple Species Regarding Disease Resistance and Cold Tolerance.</title>
        <authorList>
            <person name="Chen X."/>
        </authorList>
    </citation>
    <scope>NUCLEOTIDE SEQUENCE [LARGE SCALE GENOMIC DNA]</scope>
    <source>
        <strain evidence="3">cv. Shandingzi</strain>
        <tissue evidence="2">Leaves</tissue>
    </source>
</reference>
<evidence type="ECO:0000256" key="1">
    <source>
        <dbReference type="SAM" id="MobiDB-lite"/>
    </source>
</evidence>
<keyword evidence="3" id="KW-1185">Reference proteome</keyword>
<evidence type="ECO:0000313" key="3">
    <source>
        <dbReference type="Proteomes" id="UP000315295"/>
    </source>
</evidence>
<feature type="region of interest" description="Disordered" evidence="1">
    <location>
        <begin position="72"/>
        <end position="116"/>
    </location>
</feature>
<comment type="caution">
    <text evidence="2">The sequence shown here is derived from an EMBL/GenBank/DDBJ whole genome shotgun (WGS) entry which is preliminary data.</text>
</comment>
<dbReference type="AlphaFoldDB" id="A0A540KJL8"/>
<gene>
    <name evidence="2" type="ORF">C1H46_040277</name>
</gene>
<accession>A0A540KJL8</accession>